<accession>A0A371JT32</accession>
<proteinExistence type="predicted"/>
<comment type="caution">
    <text evidence="2">The sequence shown here is derived from an EMBL/GenBank/DDBJ whole genome shotgun (WGS) entry which is preliminary data.</text>
</comment>
<organism evidence="2 3">
    <name type="scientific">Flagellimonas nanhaiensis</name>
    <dbReference type="NCBI Taxonomy" id="2292706"/>
    <lineage>
        <taxon>Bacteria</taxon>
        <taxon>Pseudomonadati</taxon>
        <taxon>Bacteroidota</taxon>
        <taxon>Flavobacteriia</taxon>
        <taxon>Flavobacteriales</taxon>
        <taxon>Flavobacteriaceae</taxon>
        <taxon>Flagellimonas</taxon>
    </lineage>
</organism>
<evidence type="ECO:0000256" key="1">
    <source>
        <dbReference type="SAM" id="Coils"/>
    </source>
</evidence>
<dbReference type="OrthoDB" id="3078546at2"/>
<reference evidence="2 3" key="1">
    <citation type="submission" date="2018-08" db="EMBL/GenBank/DDBJ databases">
        <title>Muricauda nanhaiensis sp. nov., isolated from seawater of the South China Sea.</title>
        <authorList>
            <person name="Dang Y."/>
        </authorList>
    </citation>
    <scope>NUCLEOTIDE SEQUENCE [LARGE SCALE GENOMIC DNA]</scope>
    <source>
        <strain evidence="2 3">SM1704</strain>
    </source>
</reference>
<evidence type="ECO:0000313" key="2">
    <source>
        <dbReference type="EMBL" id="RDY60954.1"/>
    </source>
</evidence>
<feature type="coiled-coil region" evidence="1">
    <location>
        <begin position="173"/>
        <end position="223"/>
    </location>
</feature>
<dbReference type="AlphaFoldDB" id="A0A371JT32"/>
<gene>
    <name evidence="2" type="ORF">DX873_01895</name>
</gene>
<sequence>MNYIETISKLSIPTQEQINRFTAYLLDIHSWYKHIPLIKGSVFTVYIEPDLNREYPTNHPKLPFGNTKEGYQQAFGHLSYQYYIGQICYQDFRYKFIDGKRVELGVTKIPEAYKLKWSIKLFPYCHIDFEEGISLFEEDIRILQNNGLHPQKDLLLTWYKSISKRNDYWNKKLNDEEREYLVLLDDHREIKEENDIPKRIFDYIKLERSVWDIEDRLRSIEEQKLSNSLKKLIDDFVTIKEQFANKE</sequence>
<keyword evidence="3" id="KW-1185">Reference proteome</keyword>
<dbReference type="RefSeq" id="WP_116182837.1">
    <property type="nucleotide sequence ID" value="NZ_QTJX01000001.1"/>
</dbReference>
<keyword evidence="1" id="KW-0175">Coiled coil</keyword>
<evidence type="ECO:0000313" key="3">
    <source>
        <dbReference type="Proteomes" id="UP000261828"/>
    </source>
</evidence>
<dbReference type="EMBL" id="QTJX01000001">
    <property type="protein sequence ID" value="RDY60954.1"/>
    <property type="molecule type" value="Genomic_DNA"/>
</dbReference>
<name>A0A371JT32_9FLAO</name>
<dbReference type="Proteomes" id="UP000261828">
    <property type="component" value="Unassembled WGS sequence"/>
</dbReference>
<protein>
    <submittedName>
        <fullName evidence="2">Uncharacterized protein</fullName>
    </submittedName>
</protein>